<dbReference type="InterPro" id="IPR030383">
    <property type="entry name" value="G_VLIG_dom"/>
</dbReference>
<feature type="compositionally biased region" description="Basic and acidic residues" evidence="4">
    <location>
        <begin position="318"/>
        <end position="328"/>
    </location>
</feature>
<evidence type="ECO:0000313" key="13">
    <source>
        <dbReference type="Proteomes" id="UP000663832"/>
    </source>
</evidence>
<dbReference type="CDD" id="cd00198">
    <property type="entry name" value="vWFA"/>
    <property type="match status" value="1"/>
</dbReference>
<dbReference type="OrthoDB" id="1597724at2759"/>
<dbReference type="InterPro" id="IPR052986">
    <property type="entry name" value="VLIG_GTPase"/>
</dbReference>
<dbReference type="PROSITE" id="PS50234">
    <property type="entry name" value="VWFA"/>
    <property type="match status" value="1"/>
</dbReference>
<organism evidence="11 14">
    <name type="scientific">Adineta steineri</name>
    <dbReference type="NCBI Taxonomy" id="433720"/>
    <lineage>
        <taxon>Eukaryota</taxon>
        <taxon>Metazoa</taxon>
        <taxon>Spiralia</taxon>
        <taxon>Gnathifera</taxon>
        <taxon>Rotifera</taxon>
        <taxon>Eurotatoria</taxon>
        <taxon>Bdelloidea</taxon>
        <taxon>Adinetida</taxon>
        <taxon>Adinetidae</taxon>
        <taxon>Adineta</taxon>
    </lineage>
</organism>
<evidence type="ECO:0000313" key="9">
    <source>
        <dbReference type="EMBL" id="CAF1090597.1"/>
    </source>
</evidence>
<dbReference type="Proteomes" id="UP000663877">
    <property type="component" value="Unassembled WGS sequence"/>
</dbReference>
<dbReference type="PANTHER" id="PTHR14819">
    <property type="entry name" value="GTP-BINDING"/>
    <property type="match status" value="1"/>
</dbReference>
<feature type="domain" description="VLIG-type G" evidence="7">
    <location>
        <begin position="937"/>
        <end position="1040"/>
    </location>
</feature>
<name>A0A815H164_9BILA</name>
<dbReference type="Gene3D" id="3.40.50.300">
    <property type="entry name" value="P-loop containing nucleotide triphosphate hydrolases"/>
    <property type="match status" value="1"/>
</dbReference>
<dbReference type="PROSITE" id="PS51717">
    <property type="entry name" value="G_VLIG"/>
    <property type="match status" value="1"/>
</dbReference>
<dbReference type="InterPro" id="IPR030386">
    <property type="entry name" value="G_GB1_RHD3_dom"/>
</dbReference>
<dbReference type="EMBL" id="CAJNOI010000804">
    <property type="protein sequence ID" value="CAF1347866.1"/>
    <property type="molecule type" value="Genomic_DNA"/>
</dbReference>
<dbReference type="InterPro" id="IPR036465">
    <property type="entry name" value="vWFA_dom_sf"/>
</dbReference>
<keyword evidence="1" id="KW-0547">Nucleotide-binding</keyword>
<feature type="region of interest" description="Disordered" evidence="4">
    <location>
        <begin position="313"/>
        <end position="369"/>
    </location>
</feature>
<proteinExistence type="inferred from homology"/>
<dbReference type="PROSITE" id="PS51715">
    <property type="entry name" value="G_GB1_RHD3"/>
    <property type="match status" value="1"/>
</dbReference>
<evidence type="ECO:0000259" key="7">
    <source>
        <dbReference type="PROSITE" id="PS51717"/>
    </source>
</evidence>
<evidence type="ECO:0000259" key="6">
    <source>
        <dbReference type="PROSITE" id="PS51715"/>
    </source>
</evidence>
<protein>
    <recommendedName>
        <fullName evidence="15">VLIG-type G domain-containing protein</fullName>
    </recommendedName>
</protein>
<evidence type="ECO:0000313" key="14">
    <source>
        <dbReference type="Proteomes" id="UP000663877"/>
    </source>
</evidence>
<keyword evidence="13" id="KW-1185">Reference proteome</keyword>
<evidence type="ECO:0000313" key="11">
    <source>
        <dbReference type="EMBL" id="CAF1347866.1"/>
    </source>
</evidence>
<feature type="domain" description="GB1/RHD3-type G" evidence="6">
    <location>
        <begin position="937"/>
        <end position="1034"/>
    </location>
</feature>
<dbReference type="GO" id="GO:0005525">
    <property type="term" value="F:GTP binding"/>
    <property type="evidence" value="ECO:0007669"/>
    <property type="project" value="UniProtKB-KW"/>
</dbReference>
<dbReference type="SMART" id="SM00327">
    <property type="entry name" value="VWA"/>
    <property type="match status" value="1"/>
</dbReference>
<keyword evidence="2" id="KW-0342">GTP-binding</keyword>
<dbReference type="Proteomes" id="UP000663832">
    <property type="component" value="Unassembled WGS sequence"/>
</dbReference>
<evidence type="ECO:0008006" key="15">
    <source>
        <dbReference type="Google" id="ProtNLM"/>
    </source>
</evidence>
<evidence type="ECO:0000256" key="2">
    <source>
        <dbReference type="ARBA" id="ARBA00023134"/>
    </source>
</evidence>
<dbReference type="SUPFAM" id="SSF52540">
    <property type="entry name" value="P-loop containing nucleoside triphosphate hydrolases"/>
    <property type="match status" value="2"/>
</dbReference>
<gene>
    <name evidence="8" type="ORF">BJG266_LOCUS1136</name>
    <name evidence="11" type="ORF">BJG266_LOCUS34785</name>
    <name evidence="9" type="ORF">QVE165_LOCUS19743</name>
    <name evidence="10" type="ORF">QVE165_LOCUS20274</name>
    <name evidence="12" type="ORF">QVE165_LOCUS51855</name>
</gene>
<dbReference type="Pfam" id="PF25683">
    <property type="entry name" value="URGCP_GTPase"/>
    <property type="match status" value="1"/>
</dbReference>
<dbReference type="InterPro" id="IPR002035">
    <property type="entry name" value="VWF_A"/>
</dbReference>
<evidence type="ECO:0000313" key="8">
    <source>
        <dbReference type="EMBL" id="CAF0730234.1"/>
    </source>
</evidence>
<dbReference type="Pfam" id="PF13519">
    <property type="entry name" value="VWA_2"/>
    <property type="match status" value="1"/>
</dbReference>
<dbReference type="EMBL" id="CAJNOM010000121">
    <property type="protein sequence ID" value="CAF1090597.1"/>
    <property type="molecule type" value="Genomic_DNA"/>
</dbReference>
<dbReference type="SUPFAM" id="SSF53300">
    <property type="entry name" value="vWA-like"/>
    <property type="match status" value="1"/>
</dbReference>
<dbReference type="EMBL" id="CAJNOM010000126">
    <property type="protein sequence ID" value="CAF1100548.1"/>
    <property type="molecule type" value="Genomic_DNA"/>
</dbReference>
<reference evidence="11" key="1">
    <citation type="submission" date="2021-02" db="EMBL/GenBank/DDBJ databases">
        <authorList>
            <person name="Nowell W R."/>
        </authorList>
    </citation>
    <scope>NUCLEOTIDE SEQUENCE</scope>
</reference>
<evidence type="ECO:0000313" key="12">
    <source>
        <dbReference type="EMBL" id="CAF1595685.1"/>
    </source>
</evidence>
<evidence type="ECO:0000256" key="3">
    <source>
        <dbReference type="PROSITE-ProRule" id="PRU01052"/>
    </source>
</evidence>
<evidence type="ECO:0000259" key="5">
    <source>
        <dbReference type="PROSITE" id="PS50234"/>
    </source>
</evidence>
<dbReference type="PANTHER" id="PTHR14819:SF25">
    <property type="entry name" value="CHROMOSOME UNDETERMINED SCAFFOLD_52, WHOLE GENOME SHOTGUN SEQUENCE"/>
    <property type="match status" value="1"/>
</dbReference>
<comment type="caution">
    <text evidence="11">The sequence shown here is derived from an EMBL/GenBank/DDBJ whole genome shotgun (WGS) entry which is preliminary data.</text>
</comment>
<dbReference type="EMBL" id="CAJNOI010000002">
    <property type="protein sequence ID" value="CAF0730234.1"/>
    <property type="molecule type" value="Genomic_DNA"/>
</dbReference>
<comment type="similarity">
    <text evidence="3">Belongs to the TRAFAC class dynamin-like GTPase superfamily. GB1/RHD3 GTPase family.</text>
</comment>
<evidence type="ECO:0000256" key="1">
    <source>
        <dbReference type="ARBA" id="ARBA00022741"/>
    </source>
</evidence>
<dbReference type="EMBL" id="CAJNOM010001159">
    <property type="protein sequence ID" value="CAF1595685.1"/>
    <property type="molecule type" value="Genomic_DNA"/>
</dbReference>
<evidence type="ECO:0000313" key="10">
    <source>
        <dbReference type="EMBL" id="CAF1100548.1"/>
    </source>
</evidence>
<feature type="domain" description="VWFA" evidence="5">
    <location>
        <begin position="2057"/>
        <end position="2225"/>
    </location>
</feature>
<feature type="compositionally biased region" description="Polar residues" evidence="4">
    <location>
        <begin position="329"/>
        <end position="369"/>
    </location>
</feature>
<evidence type="ECO:0000256" key="4">
    <source>
        <dbReference type="SAM" id="MobiDB-lite"/>
    </source>
</evidence>
<sequence>MALRNSYADFDNVSNISSVTSLHESSTASSVIVTSSTPIDANTTEKICEFLELEFTDEKDEIISNVLNNGRQALVKYEGILVPEVYSAEIIIDTVDNSAIASESPKETALLEFLKQHIFQRWKAACINQPQIWEFITKTKDENNDHFEAVLRHTAEYGRKYTKSSSILSVVLQLLFSSIDDECLKNENVFSDLLTAVTNEGLQGCKKFDQYICQDDLNEQLDNSNSPLYLALRIYYYEKVPELLKQHKIPDAKNLLYSLVADSVTKMGWLDGIVSVKSKIPPVKYEPFQKTIKNMISSSVTSSKLPEPSLSIPVTATIEKKPPADTKYTEPSTLKNQSDANSPNTTVPSQNQGIATNTSSVPETSKASNSTILSMTTDADIEVTLAKKCINTELLQLQHLMQAGELQYINKTIRNICEGMVDRFYNEHITFSQFIGESLYPTMFLLKRQQNLDDFMKTLTFVYQKRKREQSKSTLTSKENAMNLNLRAFLHILLLNSDIFLRRTLMSLISKRNPVPLIEPNIDNFSGENTKYEVVSSIIHVWNTTRPTLLSFGVGPCRGKSSLINILFQSTFERHIDSVYFQYGIDIDFGYAFIPERSFNLADSHGQIPQQILTQICSLFEGFLIHVSQSFLEQNMKFVSDVLRALPRDKCQVLLVRDIESGFDKQQCQLSLTKQLAEDSLSPNIPRMFSLSNMTDTNNDDIQYTLQDLREQLLVIIKLDVPMKINKDQLFKNLYEILTPNYVKYLQKTNEIIQPLKKCLLSNTNDKNNDNFPLYLKFSVLCALRQELKKIDFYGSDNDRSFNINTDIFQIESELNPHNPNAIECGSVYSYFIELLNTENRMMTLNMLASELKQELLNQGADKLAGNLSVANSFLSLEVLWRNCILCYDHTSPKNQRLIMDSYIEFMQNGFPFEIIDGDNFHCQHSFLTEIMEHFQKQRILVISVIGPQNSGKSTLLNYMFGTLFDVRDGRCTRGIYGSLVKSNIEGIDYLLLIDTEGLLSVEKSDKEYDRRLVLFCLGVSHLVIVNMLGDINEVLKDMLTLCADSLKQLRVNTIQQPVVHFILNQKADPNIKNHIEAINRIISDLKDKELGEVINISAETFHTLPSAFKKERIANDTSGPCLVRTEPDFIEQTQKLVSRIITSAKSCYDNAGDMNFNLVKWLSTSITIFDTLQKFPDLTYFKDINERRQDDKIRLRIGEMIPETLSAGQRMKMIDENCDKKEQDIRDTFQVQFQVYQDDLTEKLENIFKLENASERIRNRSQQFLLRQVTEIRNAWCTSTIEVNDRKQMEALVRHGKADLNVLIDNIIKSGRMMTKTDAIAEFNTMWENKLKHIKNNFNSTERLKQAIKFVYGNYNIFEKKMLPAHDNIVSSIQLIDDLTAFPKVEAISCQLETNFLDRINSEQQNLLQKLPQKQSTVTKLAIENFAYINKQILLNLIDSIQISHEDRSPSQNEPNTSTIANEKSGFFHRAGRIIPSGVKNMFASSNEKAVVSLRLQLTPPPSPLENDLKFQVQKAMIAEMKTPANKSNMLYLPSIFGNILNRIRDTVIGDEGKHRQEHDGNACHPIEIDIIQTIVGLINAAIDEINRELLAFDLSLSRTLIMIIHTLVLFYLTTLYYNEQKQHFQQQLATLDKAWPSLLNYFISMVVSDVSCDKDAGEIFANQVLDAVQRMLTTKIQEIITTKIQTQKDLSRKELQLICDGKLSTANDEWMLKYIEQPTDIIFEEFQLRWDNVQNDIEAQIGMEKNKFKSHMIKYFSIIQSMETALTGEGSAAKFVDDLFQATSGSADQNLKNKGQCMVLVLYSYLKNVLIQSTTSFTVYDQTYELTDKGVRYFQKLSKPDKELINLFDLMSKSDDATKTPSSDTSSIRLTSIKNFQNFLKSILDIKTKIDQKYEDISTAFGLYDKDQTYIRLQGKARGCTVKCPCCQRPCDADHSLVKSNPGDEDNKHSCTTGHQLRAFAGIKFEVTNEASLYQCNEINNNDFIVVKGDRKKWAEMKLDYQTWDFDVTNSTEELGKLKSKFLYVWGKTGQTFCDKYNMTYVTNNTPGPAPEDMHYILLLDNSGSMKGTPWDNLLAACQVLIKARVDGGTIDHLTVITFNEKADLFCSDQPMKSVNISKVACTKKGTDFEPAFKLVYNVLESSKEKNSSLKHVIVFMSDGEAEYPQAQLNLLKPMLDDQIKEFWTVALGTSRMEILEQINSKMKGTFKQLKDSSELSSAFAEIAIG</sequence>
<dbReference type="InterPro" id="IPR027417">
    <property type="entry name" value="P-loop_NTPase"/>
</dbReference>
<dbReference type="Gene3D" id="3.40.50.410">
    <property type="entry name" value="von Willebrand factor, type A domain"/>
    <property type="match status" value="1"/>
</dbReference>
<accession>A0A815H164</accession>